<evidence type="ECO:0000259" key="4">
    <source>
        <dbReference type="PROSITE" id="PS50043"/>
    </source>
</evidence>
<evidence type="ECO:0000256" key="2">
    <source>
        <dbReference type="ARBA" id="ARBA00023125"/>
    </source>
</evidence>
<dbReference type="Pfam" id="PF03472">
    <property type="entry name" value="Autoind_bind"/>
    <property type="match status" value="1"/>
</dbReference>
<gene>
    <name evidence="5" type="ORF">HJA_07417</name>
</gene>
<dbReference type="PANTHER" id="PTHR44688:SF16">
    <property type="entry name" value="DNA-BINDING TRANSCRIPTIONAL ACTIVATOR DEVR_DOSR"/>
    <property type="match status" value="1"/>
</dbReference>
<dbReference type="CDD" id="cd06170">
    <property type="entry name" value="LuxR_C_like"/>
    <property type="match status" value="1"/>
</dbReference>
<dbReference type="PROSITE" id="PS50043">
    <property type="entry name" value="HTH_LUXR_2"/>
    <property type="match status" value="1"/>
</dbReference>
<comment type="caution">
    <text evidence="5">The sequence shown here is derived from an EMBL/GenBank/DDBJ whole genome shotgun (WGS) entry which is preliminary data.</text>
</comment>
<dbReference type="PRINTS" id="PR00038">
    <property type="entry name" value="HTHLUXR"/>
</dbReference>
<dbReference type="SUPFAM" id="SSF75516">
    <property type="entry name" value="Pheromone-binding domain of LuxR-like quorum-sensing transcription factors"/>
    <property type="match status" value="1"/>
</dbReference>
<dbReference type="AlphaFoldDB" id="A0A059FET0"/>
<keyword evidence="2" id="KW-0238">DNA-binding</keyword>
<dbReference type="EMBL" id="ARYJ01000004">
    <property type="protein sequence ID" value="KCZ89107.1"/>
    <property type="molecule type" value="Genomic_DNA"/>
</dbReference>
<dbReference type="SUPFAM" id="SSF46894">
    <property type="entry name" value="C-terminal effector domain of the bipartite response regulators"/>
    <property type="match status" value="1"/>
</dbReference>
<dbReference type="InterPro" id="IPR000792">
    <property type="entry name" value="Tscrpt_reg_LuxR_C"/>
</dbReference>
<keyword evidence="1" id="KW-0805">Transcription regulation</keyword>
<evidence type="ECO:0000313" key="6">
    <source>
        <dbReference type="Proteomes" id="UP000024816"/>
    </source>
</evidence>
<evidence type="ECO:0000256" key="1">
    <source>
        <dbReference type="ARBA" id="ARBA00023015"/>
    </source>
</evidence>
<dbReference type="InterPro" id="IPR036388">
    <property type="entry name" value="WH-like_DNA-bd_sf"/>
</dbReference>
<dbReference type="eggNOG" id="COG2197">
    <property type="taxonomic scope" value="Bacteria"/>
</dbReference>
<dbReference type="Pfam" id="PF00196">
    <property type="entry name" value="GerE"/>
    <property type="match status" value="1"/>
</dbReference>
<dbReference type="STRING" id="1280952.HJA_07417"/>
<dbReference type="Gene3D" id="1.10.10.10">
    <property type="entry name" value="Winged helix-like DNA-binding domain superfamily/Winged helix DNA-binding domain"/>
    <property type="match status" value="1"/>
</dbReference>
<feature type="domain" description="HTH luxR-type" evidence="4">
    <location>
        <begin position="138"/>
        <end position="202"/>
    </location>
</feature>
<dbReference type="PANTHER" id="PTHR44688">
    <property type="entry name" value="DNA-BINDING TRANSCRIPTIONAL ACTIVATOR DEVR_DOSR"/>
    <property type="match status" value="1"/>
</dbReference>
<dbReference type="InterPro" id="IPR005143">
    <property type="entry name" value="TF_LuxR_autoind-bd_dom"/>
</dbReference>
<accession>A0A059FET0</accession>
<keyword evidence="3" id="KW-0804">Transcription</keyword>
<evidence type="ECO:0000313" key="5">
    <source>
        <dbReference type="EMBL" id="KCZ89107.1"/>
    </source>
</evidence>
<reference evidence="5 6" key="1">
    <citation type="journal article" date="2014" name="Antonie Van Leeuwenhoek">
        <title>Hyphomonas beringensis sp. nov. and Hyphomonas chukchiensis sp. nov., isolated from surface seawater of the Bering Sea and Chukchi Sea.</title>
        <authorList>
            <person name="Li C."/>
            <person name="Lai Q."/>
            <person name="Li G."/>
            <person name="Dong C."/>
            <person name="Wang J."/>
            <person name="Liao Y."/>
            <person name="Shao Z."/>
        </authorList>
    </citation>
    <scope>NUCLEOTIDE SEQUENCE [LARGE SCALE GENOMIC DNA]</scope>
    <source>
        <strain evidence="5 6">VP2</strain>
    </source>
</reference>
<sequence length="205" mass="23039">MASYFHYPPVGAHDFDGQIRVGEFGYPDAWRKTYLEEKLYLSDPLARRAASFTRPYFWSEVPALPNLTEDELEYIKRVSALNLGEGLGIPLFGPAGRNGYAALGFGNNGRPPPDQILELQAGAQMGHLAYCRLLLRDLPNGTNLSTREREILRWVARGRTNSQIAEVLHLSRNTVETYIRRCFEKLDVNDRVSAALRGIALGMVD</sequence>
<dbReference type="GO" id="GO:0003677">
    <property type="term" value="F:DNA binding"/>
    <property type="evidence" value="ECO:0007669"/>
    <property type="project" value="UniProtKB-KW"/>
</dbReference>
<name>A0A059FET0_9PROT</name>
<organism evidence="5 6">
    <name type="scientific">Hyphomonas jannaschiana VP2</name>
    <dbReference type="NCBI Taxonomy" id="1280952"/>
    <lineage>
        <taxon>Bacteria</taxon>
        <taxon>Pseudomonadati</taxon>
        <taxon>Pseudomonadota</taxon>
        <taxon>Alphaproteobacteria</taxon>
        <taxon>Hyphomonadales</taxon>
        <taxon>Hyphomonadaceae</taxon>
        <taxon>Hyphomonas</taxon>
    </lineage>
</organism>
<proteinExistence type="predicted"/>
<evidence type="ECO:0000256" key="3">
    <source>
        <dbReference type="ARBA" id="ARBA00023163"/>
    </source>
</evidence>
<dbReference type="GO" id="GO:0006355">
    <property type="term" value="P:regulation of DNA-templated transcription"/>
    <property type="evidence" value="ECO:0007669"/>
    <property type="project" value="InterPro"/>
</dbReference>
<dbReference type="PATRIC" id="fig|1280952.3.peg.1471"/>
<dbReference type="InterPro" id="IPR036693">
    <property type="entry name" value="TF_LuxR_autoind-bd_dom_sf"/>
</dbReference>
<protein>
    <submittedName>
        <fullName evidence="5">HTH-type LuxR family transcriptional regulator</fullName>
    </submittedName>
</protein>
<dbReference type="SMART" id="SM00421">
    <property type="entry name" value="HTH_LUXR"/>
    <property type="match status" value="1"/>
</dbReference>
<dbReference type="InterPro" id="IPR016032">
    <property type="entry name" value="Sig_transdc_resp-reg_C-effctor"/>
</dbReference>
<dbReference type="Proteomes" id="UP000024816">
    <property type="component" value="Unassembled WGS sequence"/>
</dbReference>
<keyword evidence="6" id="KW-1185">Reference proteome</keyword>
<dbReference type="Gene3D" id="3.30.450.80">
    <property type="entry name" value="Transcription factor LuxR-like, autoinducer-binding domain"/>
    <property type="match status" value="1"/>
</dbReference>